<dbReference type="PANTHER" id="PTHR13325">
    <property type="entry name" value="PROTEASE M50 MEMBRANE-BOUND TRANSCRIPTION FACTOR SITE 2 PROTEASE"/>
    <property type="match status" value="1"/>
</dbReference>
<name>A0A165CWG7_9BASI</name>
<dbReference type="AlphaFoldDB" id="A0A165CWG7"/>
<keyword evidence="3" id="KW-1185">Reference proteome</keyword>
<feature type="transmembrane region" description="Helical" evidence="1">
    <location>
        <begin position="92"/>
        <end position="117"/>
    </location>
</feature>
<evidence type="ECO:0008006" key="4">
    <source>
        <dbReference type="Google" id="ProtNLM"/>
    </source>
</evidence>
<proteinExistence type="predicted"/>
<dbReference type="GO" id="GO:0005737">
    <property type="term" value="C:cytoplasm"/>
    <property type="evidence" value="ECO:0007669"/>
    <property type="project" value="TreeGrafter"/>
</dbReference>
<keyword evidence="1" id="KW-1133">Transmembrane helix</keyword>
<feature type="transmembrane region" description="Helical" evidence="1">
    <location>
        <begin position="237"/>
        <end position="256"/>
    </location>
</feature>
<organism evidence="2 3">
    <name type="scientific">Calocera cornea HHB12733</name>
    <dbReference type="NCBI Taxonomy" id="1353952"/>
    <lineage>
        <taxon>Eukaryota</taxon>
        <taxon>Fungi</taxon>
        <taxon>Dikarya</taxon>
        <taxon>Basidiomycota</taxon>
        <taxon>Agaricomycotina</taxon>
        <taxon>Dacrymycetes</taxon>
        <taxon>Dacrymycetales</taxon>
        <taxon>Dacrymycetaceae</taxon>
        <taxon>Calocera</taxon>
    </lineage>
</organism>
<accession>A0A165CWG7</accession>
<dbReference type="STRING" id="1353952.A0A165CWG7"/>
<protein>
    <recommendedName>
        <fullName evidence="4">Endopeptidase S2P</fullName>
    </recommendedName>
</protein>
<keyword evidence="1" id="KW-0472">Membrane</keyword>
<sequence length="555" mass="60124">MPVLVPAVVLTLFWVAIHVSHRLTIKRFLTPLLPRTRPLTRTSGPGSCFDPEYTSFHLSYVNLKLESTAFNAAHERLSTYLATHGWVPLGKAVYGIGALIGITGMFASVCIMAWTGLVVATEHFSSPVVASAMPPFAHKLAKRAIGALAPALAPDSKANLALRPLIPGITIPISHLPLMLTALFICQSFHEFGHAISAALEDTPLYSVGLALHVIVPTAFVSLTYKPSTSATAQLRLASAGALHNIFLWIAFYAIAHSGLGKLATPIGWTDVSNLGKVVLGYNEATTLDDYMPRGSLVTQLDDTPLGIDPQNGTKGDPWELFLLSKAPQEQRRGWCIDSSEFVSSSTACCSEPSTPELACFVPMSASPSEYQGHCLSPLSLFNRNNTTPRRCDPAGCPGQHLCIIPSPEAQLLRITFIDMDRGKERVVVWKGPRSEVWRQVRVGTYLPRTPLIPFWLPDLVNLFISYNLTVTIALYLFNLLPLPLLDGGQVLSSLLDLILGTGSSSRADTEIGDVGGPVGEQQRKESIEMVIHWTVGILCTIVALAVTANEMTRS</sequence>
<feature type="transmembrane region" description="Helical" evidence="1">
    <location>
        <begin position="455"/>
        <end position="478"/>
    </location>
</feature>
<keyword evidence="1" id="KW-0812">Transmembrane</keyword>
<gene>
    <name evidence="2" type="ORF">CALCODRAFT_521297</name>
</gene>
<feature type="transmembrane region" description="Helical" evidence="1">
    <location>
        <begin position="205"/>
        <end position="225"/>
    </location>
</feature>
<evidence type="ECO:0000313" key="3">
    <source>
        <dbReference type="Proteomes" id="UP000076842"/>
    </source>
</evidence>
<feature type="transmembrane region" description="Helical" evidence="1">
    <location>
        <begin position="165"/>
        <end position="185"/>
    </location>
</feature>
<dbReference type="InterPro" id="IPR001193">
    <property type="entry name" value="MBTPS2"/>
</dbReference>
<dbReference type="Proteomes" id="UP000076842">
    <property type="component" value="Unassembled WGS sequence"/>
</dbReference>
<feature type="transmembrane region" description="Helical" evidence="1">
    <location>
        <begin position="531"/>
        <end position="549"/>
    </location>
</feature>
<dbReference type="GO" id="GO:1905897">
    <property type="term" value="P:regulation of response to endoplasmic reticulum stress"/>
    <property type="evidence" value="ECO:0007669"/>
    <property type="project" value="TreeGrafter"/>
</dbReference>
<dbReference type="PRINTS" id="PR01000">
    <property type="entry name" value="SREBPS2PTASE"/>
</dbReference>
<reference evidence="2 3" key="1">
    <citation type="journal article" date="2016" name="Mol. Biol. Evol.">
        <title>Comparative Genomics of Early-Diverging Mushroom-Forming Fungi Provides Insights into the Origins of Lignocellulose Decay Capabilities.</title>
        <authorList>
            <person name="Nagy L.G."/>
            <person name="Riley R."/>
            <person name="Tritt A."/>
            <person name="Adam C."/>
            <person name="Daum C."/>
            <person name="Floudas D."/>
            <person name="Sun H."/>
            <person name="Yadav J.S."/>
            <person name="Pangilinan J."/>
            <person name="Larsson K.H."/>
            <person name="Matsuura K."/>
            <person name="Barry K."/>
            <person name="Labutti K."/>
            <person name="Kuo R."/>
            <person name="Ohm R.A."/>
            <person name="Bhattacharya S.S."/>
            <person name="Shirouzu T."/>
            <person name="Yoshinaga Y."/>
            <person name="Martin F.M."/>
            <person name="Grigoriev I.V."/>
            <person name="Hibbett D.S."/>
        </authorList>
    </citation>
    <scope>NUCLEOTIDE SEQUENCE [LARGE SCALE GENOMIC DNA]</scope>
    <source>
        <strain evidence="2 3">HHB12733</strain>
    </source>
</reference>
<dbReference type="GO" id="GO:0004222">
    <property type="term" value="F:metalloendopeptidase activity"/>
    <property type="evidence" value="ECO:0007669"/>
    <property type="project" value="InterPro"/>
</dbReference>
<evidence type="ECO:0000313" key="2">
    <source>
        <dbReference type="EMBL" id="KZT51544.1"/>
    </source>
</evidence>
<dbReference type="GO" id="GO:0016020">
    <property type="term" value="C:membrane"/>
    <property type="evidence" value="ECO:0007669"/>
    <property type="project" value="InterPro"/>
</dbReference>
<dbReference type="EMBL" id="KV424103">
    <property type="protein sequence ID" value="KZT51544.1"/>
    <property type="molecule type" value="Genomic_DNA"/>
</dbReference>
<dbReference type="InParanoid" id="A0A165CWG7"/>
<dbReference type="PANTHER" id="PTHR13325:SF3">
    <property type="entry name" value="MEMBRANE-BOUND TRANSCRIPTION FACTOR SITE-2 PROTEASE"/>
    <property type="match status" value="1"/>
</dbReference>
<evidence type="ECO:0000256" key="1">
    <source>
        <dbReference type="SAM" id="Phobius"/>
    </source>
</evidence>
<dbReference type="GO" id="GO:0031293">
    <property type="term" value="P:membrane protein intracellular domain proteolysis"/>
    <property type="evidence" value="ECO:0007669"/>
    <property type="project" value="TreeGrafter"/>
</dbReference>
<dbReference type="OrthoDB" id="7694678at2759"/>